<proteinExistence type="inferred from homology"/>
<evidence type="ECO:0000256" key="5">
    <source>
        <dbReference type="ARBA" id="ARBA00022655"/>
    </source>
</evidence>
<comment type="pathway">
    <text evidence="1 10">Cofactor biosynthesis; (R)-pantothenate biosynthesis; (R)-pantoate from 3-methyl-2-oxobutanoate: step 2/2.</text>
</comment>
<dbReference type="SUPFAM" id="SSF51735">
    <property type="entry name" value="NAD(P)-binding Rossmann-fold domains"/>
    <property type="match status" value="1"/>
</dbReference>
<dbReference type="InterPro" id="IPR013332">
    <property type="entry name" value="KPR_N"/>
</dbReference>
<dbReference type="InterPro" id="IPR013752">
    <property type="entry name" value="KPA_reductase"/>
</dbReference>
<feature type="domain" description="Ketopantoate reductase C-terminal" evidence="12">
    <location>
        <begin position="188"/>
        <end position="308"/>
    </location>
</feature>
<dbReference type="InterPro" id="IPR013328">
    <property type="entry name" value="6PGD_dom2"/>
</dbReference>
<feature type="domain" description="Ketopantoate reductase N-terminal" evidence="11">
    <location>
        <begin position="4"/>
        <end position="157"/>
    </location>
</feature>
<dbReference type="EC" id="1.1.1.169" evidence="3 10"/>
<evidence type="ECO:0000256" key="10">
    <source>
        <dbReference type="RuleBase" id="RU362068"/>
    </source>
</evidence>
<dbReference type="GO" id="GO:0008677">
    <property type="term" value="F:2-dehydropantoate 2-reductase activity"/>
    <property type="evidence" value="ECO:0007669"/>
    <property type="project" value="UniProtKB-EC"/>
</dbReference>
<dbReference type="GO" id="GO:0005737">
    <property type="term" value="C:cytoplasm"/>
    <property type="evidence" value="ECO:0007669"/>
    <property type="project" value="TreeGrafter"/>
</dbReference>
<gene>
    <name evidence="13" type="ORF">ADIMK_0026</name>
</gene>
<dbReference type="PATRIC" id="fig|1232683.4.peg.26"/>
<dbReference type="PANTHER" id="PTHR21708">
    <property type="entry name" value="PROBABLE 2-DEHYDROPANTOATE 2-REDUCTASE"/>
    <property type="match status" value="1"/>
</dbReference>
<comment type="similarity">
    <text evidence="2 10">Belongs to the ketopantoate reductase family.</text>
</comment>
<dbReference type="UniPathway" id="UPA00028">
    <property type="reaction ID" value="UER00004"/>
</dbReference>
<dbReference type="Gene3D" id="3.40.50.720">
    <property type="entry name" value="NAD(P)-binding Rossmann-like Domain"/>
    <property type="match status" value="1"/>
</dbReference>
<name>A0A081G4K9_9GAMM</name>
<dbReference type="OrthoDB" id="6530772at2"/>
<dbReference type="Gene3D" id="1.10.1040.10">
    <property type="entry name" value="N-(1-d-carboxylethyl)-l-norvaline Dehydrogenase, domain 2"/>
    <property type="match status" value="1"/>
</dbReference>
<organism evidence="13 14">
    <name type="scientific">Marinobacterium lacunae</name>
    <dbReference type="NCBI Taxonomy" id="1232683"/>
    <lineage>
        <taxon>Bacteria</taxon>
        <taxon>Pseudomonadati</taxon>
        <taxon>Pseudomonadota</taxon>
        <taxon>Gammaproteobacteria</taxon>
        <taxon>Oceanospirillales</taxon>
        <taxon>Oceanospirillaceae</taxon>
        <taxon>Marinobacterium</taxon>
    </lineage>
</organism>
<keyword evidence="14" id="KW-1185">Reference proteome</keyword>
<dbReference type="InterPro" id="IPR008927">
    <property type="entry name" value="6-PGluconate_DH-like_C_sf"/>
</dbReference>
<dbReference type="GO" id="GO:0015940">
    <property type="term" value="P:pantothenate biosynthetic process"/>
    <property type="evidence" value="ECO:0007669"/>
    <property type="project" value="UniProtKB-UniPathway"/>
</dbReference>
<protein>
    <recommendedName>
        <fullName evidence="4 10">2-dehydropantoate 2-reductase</fullName>
        <ecNumber evidence="3 10">1.1.1.169</ecNumber>
    </recommendedName>
    <alternativeName>
        <fullName evidence="8 10">Ketopantoate reductase</fullName>
    </alternativeName>
</protein>
<evidence type="ECO:0000256" key="6">
    <source>
        <dbReference type="ARBA" id="ARBA00022857"/>
    </source>
</evidence>
<evidence type="ECO:0000256" key="8">
    <source>
        <dbReference type="ARBA" id="ARBA00032024"/>
    </source>
</evidence>
<comment type="function">
    <text evidence="10">Catalyzes the NADPH-dependent reduction of ketopantoate into pantoic acid.</text>
</comment>
<evidence type="ECO:0000256" key="4">
    <source>
        <dbReference type="ARBA" id="ARBA00019465"/>
    </source>
</evidence>
<sequence>MRFLIVGAGGIGCYYGAKLLKAGHDCTFVARGPHLEAMRKSGLHVVHTDFEFLAPVDVTDLSSLINDRMASEFDLIMLTLKSGATDGILTQLDTWLSHANTPILSLQNGVDNESRIAQSVGNCRTFGGLAVRIGGHIQRPGIIEATGPAQIIFGPWPNSKMTPDSQSFAQILESCFEQAGIPTHVSDDIRRELWRKLLINNGVNPLSALTGLDTRSLTSDPALGNSVYSMMQETACAARADDVELTQADIDEMFTLISQFDAIKTSMLVDREKGRPLELDSISGAVIRRCVQLQLNAPITSLVTRLLEMDVASPSLYNLNGQNADDDT</sequence>
<dbReference type="Pfam" id="PF08546">
    <property type="entry name" value="ApbA_C"/>
    <property type="match status" value="1"/>
</dbReference>
<dbReference type="PANTHER" id="PTHR21708:SF26">
    <property type="entry name" value="2-DEHYDROPANTOATE 2-REDUCTASE"/>
    <property type="match status" value="1"/>
</dbReference>
<evidence type="ECO:0000313" key="14">
    <source>
        <dbReference type="Proteomes" id="UP000028252"/>
    </source>
</evidence>
<comment type="catalytic activity">
    <reaction evidence="9 10">
        <text>(R)-pantoate + NADP(+) = 2-dehydropantoate + NADPH + H(+)</text>
        <dbReference type="Rhea" id="RHEA:16233"/>
        <dbReference type="ChEBI" id="CHEBI:11561"/>
        <dbReference type="ChEBI" id="CHEBI:15378"/>
        <dbReference type="ChEBI" id="CHEBI:15980"/>
        <dbReference type="ChEBI" id="CHEBI:57783"/>
        <dbReference type="ChEBI" id="CHEBI:58349"/>
        <dbReference type="EC" id="1.1.1.169"/>
    </reaction>
</comment>
<comment type="caution">
    <text evidence="13">The sequence shown here is derived from an EMBL/GenBank/DDBJ whole genome shotgun (WGS) entry which is preliminary data.</text>
</comment>
<dbReference type="STRING" id="1232683.ADIMK_0026"/>
<reference evidence="13 14" key="1">
    <citation type="submission" date="2014-04" db="EMBL/GenBank/DDBJ databases">
        <title>Marinobacterium kochiensis sp. nov., isolated from sediment sample collected from Kochi backwaters in Kerala, India.</title>
        <authorList>
            <person name="Singh A."/>
            <person name="Pinnaka A.K."/>
        </authorList>
    </citation>
    <scope>NUCLEOTIDE SEQUENCE [LARGE SCALE GENOMIC DNA]</scope>
    <source>
        <strain evidence="13 14">AK27</strain>
    </source>
</reference>
<dbReference type="RefSeq" id="WP_036182221.1">
    <property type="nucleotide sequence ID" value="NZ_JMQN01000004.1"/>
</dbReference>
<evidence type="ECO:0000259" key="11">
    <source>
        <dbReference type="Pfam" id="PF02558"/>
    </source>
</evidence>
<evidence type="ECO:0000256" key="7">
    <source>
        <dbReference type="ARBA" id="ARBA00023002"/>
    </source>
</evidence>
<accession>A0A081G4K9</accession>
<dbReference type="EMBL" id="JMQN01000004">
    <property type="protein sequence ID" value="KEA65714.1"/>
    <property type="molecule type" value="Genomic_DNA"/>
</dbReference>
<dbReference type="InterPro" id="IPR036291">
    <property type="entry name" value="NAD(P)-bd_dom_sf"/>
</dbReference>
<dbReference type="FunFam" id="1.10.1040.10:FF:000017">
    <property type="entry name" value="2-dehydropantoate 2-reductase"/>
    <property type="match status" value="1"/>
</dbReference>
<dbReference type="eggNOG" id="COG1893">
    <property type="taxonomic scope" value="Bacteria"/>
</dbReference>
<dbReference type="Proteomes" id="UP000028252">
    <property type="component" value="Unassembled WGS sequence"/>
</dbReference>
<evidence type="ECO:0000256" key="9">
    <source>
        <dbReference type="ARBA" id="ARBA00048793"/>
    </source>
</evidence>
<keyword evidence="5 10" id="KW-0566">Pantothenate biosynthesis</keyword>
<evidence type="ECO:0000256" key="1">
    <source>
        <dbReference type="ARBA" id="ARBA00004994"/>
    </source>
</evidence>
<evidence type="ECO:0000256" key="3">
    <source>
        <dbReference type="ARBA" id="ARBA00013014"/>
    </source>
</evidence>
<keyword evidence="6 10" id="KW-0521">NADP</keyword>
<dbReference type="AlphaFoldDB" id="A0A081G4K9"/>
<dbReference type="InterPro" id="IPR051402">
    <property type="entry name" value="KPR-Related"/>
</dbReference>
<dbReference type="InterPro" id="IPR003710">
    <property type="entry name" value="ApbA"/>
</dbReference>
<keyword evidence="7 10" id="KW-0560">Oxidoreductase</keyword>
<evidence type="ECO:0000313" key="13">
    <source>
        <dbReference type="EMBL" id="KEA65714.1"/>
    </source>
</evidence>
<dbReference type="NCBIfam" id="TIGR00745">
    <property type="entry name" value="apbA_panE"/>
    <property type="match status" value="1"/>
</dbReference>
<dbReference type="Pfam" id="PF02558">
    <property type="entry name" value="ApbA"/>
    <property type="match status" value="1"/>
</dbReference>
<dbReference type="SUPFAM" id="SSF48179">
    <property type="entry name" value="6-phosphogluconate dehydrogenase C-terminal domain-like"/>
    <property type="match status" value="1"/>
</dbReference>
<evidence type="ECO:0000256" key="2">
    <source>
        <dbReference type="ARBA" id="ARBA00007870"/>
    </source>
</evidence>
<evidence type="ECO:0000259" key="12">
    <source>
        <dbReference type="Pfam" id="PF08546"/>
    </source>
</evidence>